<dbReference type="EMBL" id="JAHBFI010000010">
    <property type="protein sequence ID" value="MBZ5962515.1"/>
    <property type="molecule type" value="Genomic_DNA"/>
</dbReference>
<name>A0A9Q3SX08_9LACO</name>
<dbReference type="Proteomes" id="UP000199271">
    <property type="component" value="Unassembled WGS sequence"/>
</dbReference>
<dbReference type="OMA" id="HITDIGQ"/>
<comment type="caution">
    <text evidence="2">The sequence shown here is derived from an EMBL/GenBank/DDBJ whole genome shotgun (WGS) entry which is preliminary data.</text>
</comment>
<dbReference type="AlphaFoldDB" id="A0A9Q3SX08"/>
<gene>
    <name evidence="1" type="ORF">C122C_1173</name>
    <name evidence="2" type="ORF">KIJ12_05015</name>
</gene>
<evidence type="ECO:0000313" key="3">
    <source>
        <dbReference type="Proteomes" id="UP000199271"/>
    </source>
</evidence>
<proteinExistence type="predicted"/>
<dbReference type="Proteomes" id="UP000752647">
    <property type="component" value="Unassembled WGS sequence"/>
</dbReference>
<dbReference type="InterPro" id="IPR036390">
    <property type="entry name" value="WH_DNA-bd_sf"/>
</dbReference>
<dbReference type="EMBL" id="FBSY01000002">
    <property type="protein sequence ID" value="CUW05442.1"/>
    <property type="molecule type" value="Genomic_DNA"/>
</dbReference>
<dbReference type="SUPFAM" id="SSF46785">
    <property type="entry name" value="Winged helix' DNA-binding domain"/>
    <property type="match status" value="1"/>
</dbReference>
<evidence type="ECO:0000313" key="1">
    <source>
        <dbReference type="EMBL" id="CUW05442.1"/>
    </source>
</evidence>
<reference evidence="1 3" key="1">
    <citation type="submission" date="2015-12" db="EMBL/GenBank/DDBJ databases">
        <authorList>
            <person name="Andreevskaya M."/>
        </authorList>
    </citation>
    <scope>NUCLEOTIDE SEQUENCE [LARGE SCALE GENOMIC DNA]</scope>
    <source>
        <strain evidence="1 3">C122c</strain>
    </source>
</reference>
<dbReference type="PANTHER" id="PTHR43252">
    <property type="entry name" value="TRANSCRIPTIONAL REGULATOR YQJI"/>
    <property type="match status" value="1"/>
</dbReference>
<dbReference type="InterPro" id="IPR036388">
    <property type="entry name" value="WH-like_DNA-bd_sf"/>
</dbReference>
<evidence type="ECO:0000313" key="2">
    <source>
        <dbReference type="EMBL" id="MBZ5962515.1"/>
    </source>
</evidence>
<protein>
    <submittedName>
        <fullName evidence="2">PadR family transcriptional regulator</fullName>
    </submittedName>
    <submittedName>
        <fullName evidence="1">Transcriptional regulator, PadR family</fullName>
    </submittedName>
</protein>
<reference evidence="2" key="2">
    <citation type="submission" date="2021-05" db="EMBL/GenBank/DDBJ databases">
        <title>Pangenome of Leuconostoc gelidum warrants species status for Leuconostoc gelidum subsp. gasicomitatum.</title>
        <authorList>
            <person name="Johansson P."/>
            <person name="Sade E."/>
            <person name="Hultman J."/>
            <person name="Auvinen P."/>
            <person name="Bjorkroth J."/>
        </authorList>
    </citation>
    <scope>NUCLEOTIDE SEQUENCE</scope>
    <source>
        <strain evidence="2">A.21.4</strain>
    </source>
</reference>
<dbReference type="RefSeq" id="WP_013231550.1">
    <property type="nucleotide sequence ID" value="NZ_BPKT01000001.1"/>
</dbReference>
<accession>A0A9Q3SX08</accession>
<organism evidence="2 4">
    <name type="scientific">Leuconostoc gasicomitatum</name>
    <dbReference type="NCBI Taxonomy" id="115778"/>
    <lineage>
        <taxon>Bacteria</taxon>
        <taxon>Bacillati</taxon>
        <taxon>Bacillota</taxon>
        <taxon>Bacilli</taxon>
        <taxon>Lactobacillales</taxon>
        <taxon>Lactobacillaceae</taxon>
        <taxon>Leuconostoc</taxon>
        <taxon>Leuconostoc gelidum group</taxon>
    </lineage>
</organism>
<dbReference type="GeneID" id="61037603"/>
<dbReference type="Gene3D" id="1.10.10.10">
    <property type="entry name" value="Winged helix-like DNA-binding domain superfamily/Winged helix DNA-binding domain"/>
    <property type="match status" value="1"/>
</dbReference>
<sequence length="173" mass="20113">MYELYILGQLLFTDRSAYKLRFVLENVLGINRKVSFGVLYPLLEKMETTGVIVMTNDLDWHGKKKLHVTAAGRTRFDTLMREPISKNAHMDDVYLFKLSNLSLVDRTLAQQIIADFRAEKQSQCVQYAEYNQQLQLHHSEASFFKSAMQINKLQHALANTYLEHLDIIESELE</sequence>
<keyword evidence="3" id="KW-1185">Reference proteome</keyword>
<dbReference type="PANTHER" id="PTHR43252:SF2">
    <property type="entry name" value="TRANSCRIPTION REGULATOR, PADR-LIKE FAMILY"/>
    <property type="match status" value="1"/>
</dbReference>
<evidence type="ECO:0000313" key="4">
    <source>
        <dbReference type="Proteomes" id="UP000752647"/>
    </source>
</evidence>